<proteinExistence type="predicted"/>
<evidence type="ECO:0000313" key="2">
    <source>
        <dbReference type="Proteomes" id="UP001497497"/>
    </source>
</evidence>
<accession>A0AAV2IQA5</accession>
<sequence>RRGRTAIEGKYDVDKLWIVTYNPWLSQKCNAHINLEVCVSIQCIKYLYQYVYNGCEAASIALHK</sequence>
<feature type="non-terminal residue" evidence="1">
    <location>
        <position position="64"/>
    </location>
</feature>
<comment type="caution">
    <text evidence="1">The sequence shown here is derived from an EMBL/GenBank/DDBJ whole genome shotgun (WGS) entry which is preliminary data.</text>
</comment>
<name>A0AAV2IQA5_LYMST</name>
<dbReference type="AlphaFoldDB" id="A0AAV2IQA5"/>
<gene>
    <name evidence="1" type="ORF">GSLYS_00022080001</name>
</gene>
<feature type="non-terminal residue" evidence="1">
    <location>
        <position position="1"/>
    </location>
</feature>
<dbReference type="EMBL" id="CAXITT010001670">
    <property type="protein sequence ID" value="CAL1548763.1"/>
    <property type="molecule type" value="Genomic_DNA"/>
</dbReference>
<organism evidence="1 2">
    <name type="scientific">Lymnaea stagnalis</name>
    <name type="common">Great pond snail</name>
    <name type="synonym">Helix stagnalis</name>
    <dbReference type="NCBI Taxonomy" id="6523"/>
    <lineage>
        <taxon>Eukaryota</taxon>
        <taxon>Metazoa</taxon>
        <taxon>Spiralia</taxon>
        <taxon>Lophotrochozoa</taxon>
        <taxon>Mollusca</taxon>
        <taxon>Gastropoda</taxon>
        <taxon>Heterobranchia</taxon>
        <taxon>Euthyneura</taxon>
        <taxon>Panpulmonata</taxon>
        <taxon>Hygrophila</taxon>
        <taxon>Lymnaeoidea</taxon>
        <taxon>Lymnaeidae</taxon>
        <taxon>Lymnaea</taxon>
    </lineage>
</organism>
<keyword evidence="2" id="KW-1185">Reference proteome</keyword>
<evidence type="ECO:0000313" key="1">
    <source>
        <dbReference type="EMBL" id="CAL1548763.1"/>
    </source>
</evidence>
<protein>
    <submittedName>
        <fullName evidence="1">Uncharacterized protein</fullName>
    </submittedName>
</protein>
<dbReference type="Proteomes" id="UP001497497">
    <property type="component" value="Unassembled WGS sequence"/>
</dbReference>
<reference evidence="1 2" key="1">
    <citation type="submission" date="2024-04" db="EMBL/GenBank/DDBJ databases">
        <authorList>
            <consortium name="Genoscope - CEA"/>
            <person name="William W."/>
        </authorList>
    </citation>
    <scope>NUCLEOTIDE SEQUENCE [LARGE SCALE GENOMIC DNA]</scope>
</reference>